<dbReference type="EMBL" id="JAGEPA010000001">
    <property type="protein sequence ID" value="MBO1435199.1"/>
    <property type="molecule type" value="Genomic_DNA"/>
</dbReference>
<proteinExistence type="predicted"/>
<protein>
    <submittedName>
        <fullName evidence="1">Uncharacterized protein</fullName>
    </submittedName>
</protein>
<accession>A0ABS3MUM1</accession>
<sequence>MALIILSNAVQTYSILGSPTLIAADGGPAWQTTISASPTMVQSYTISTNAIAGVLLIPDPEYVDHLNEAGVNGVYTLLQYKPFGSIQGSAITVALEVGAFAYYNNLIAASVQFVSTLNAYIANGYSVQSTFNAIEPLVNALLQPNGQSPLAIGSQLANDATELVNAGFSALGSEVQALSQIATEWDTPVYFLNGQPVSPGAIDFGIVQFAINGASSTWAVNGASGGVTVSGFTAVSRWSGDPSTGGHGYYNILDADTDGSLNVSSFGFPHAGSMPLASLVSGGAASGSATITLYNIWETGSGGAKVTVNGALQPNGVTVGLTAAQLAQATYFAGSGSDTFWVQYVYGSVTGSWQAIQITAPVDTPSVVGVSKTATHNQIFSAASLFSYSDSLGSAATEYDVWNTGSGGGYFQLGALAPYAGGQDIIINAGQLSSLTYTAGSGSDTLWVRAFDGYVWSSWSNAFTVVGPIDTGPVEAVASIQAAHGQSYAASTLFTYSDPFGVGATQYDFWDSGTGGGHFVLNGVALNPNTDNIITAAQLSQLVYQSGSGADTLWVRANDGTVWGSWSAAFTVTAPLDSGPVETVANHVAVHAQNYSVSSLFTYSDPFGSAAVAYDVWDSGVTGGHFSLNGIGLPAQRDNYVTAAQLSSLSYQSGSGIDTLWIRANDGTVWGAWSNAFTISAPVDPGPVEIVQNLNATHGQSYAASSLFTYSDPFGSAATQYDVWDTGGGGGHFVFNGQALQPNGDNIFTAAQLPYLTYQSGYGADTLWVRANDGTVWGAWSSAFTVTAPIDTGPVVAPVNPTVTSIQGQIYPGSVLFTYSDPFGSAATQYDVWDTGGGGGAFFLNGAALAPNQDNYVSASQLSQLTYKVGSSSDTLWIRAFDGTVWGNWSSPFTVEDPPTIAAGQTLDLPSASAADLSFASDSGRLKLDNSRSFTGTVAGMTGNDAIDFADIAFSKAVVPGYSGDSTGGTLSLTDGTHAANIALLGNYIASTFVASSDGHGGTLVVNQPVSPAMVLAAPPHVA</sequence>
<evidence type="ECO:0000313" key="1">
    <source>
        <dbReference type="EMBL" id="MBO1435199.1"/>
    </source>
</evidence>
<gene>
    <name evidence="1" type="ORF">J4P68_38685</name>
</gene>
<keyword evidence="2" id="KW-1185">Reference proteome</keyword>
<reference evidence="1" key="1">
    <citation type="journal article" date="2021" name="Int. J. Syst. Evol. Microbiol.">
        <title>Bradyrhizobium septentrionale sp. nov. (sv. septentrionale) and Bradyrhizobium quebecense sp. nov. (sv. septentrionale) associated with legumes native to Canada possess rearranged symbiosis genes and numerous insertion sequences.</title>
        <authorList>
            <person name="Bromfield E.S.P."/>
            <person name="Cloutier S."/>
        </authorList>
    </citation>
    <scope>NUCLEOTIDE SEQUENCE</scope>
    <source>
        <strain evidence="1">12S5</strain>
    </source>
</reference>
<dbReference type="RefSeq" id="WP_207839724.1">
    <property type="nucleotide sequence ID" value="NZ_CP088282.1"/>
</dbReference>
<organism evidence="1 2">
    <name type="scientific">Bradyrhizobium quebecense</name>
    <dbReference type="NCBI Taxonomy" id="2748629"/>
    <lineage>
        <taxon>Bacteria</taxon>
        <taxon>Pseudomonadati</taxon>
        <taxon>Pseudomonadota</taxon>
        <taxon>Alphaproteobacteria</taxon>
        <taxon>Hyphomicrobiales</taxon>
        <taxon>Nitrobacteraceae</taxon>
        <taxon>Bradyrhizobium</taxon>
    </lineage>
</organism>
<comment type="caution">
    <text evidence="1">The sequence shown here is derived from an EMBL/GenBank/DDBJ whole genome shotgun (WGS) entry which is preliminary data.</text>
</comment>
<name>A0ABS3MUM1_9BRAD</name>
<dbReference type="Proteomes" id="UP000692816">
    <property type="component" value="Unassembled WGS sequence"/>
</dbReference>
<evidence type="ECO:0000313" key="2">
    <source>
        <dbReference type="Proteomes" id="UP000692816"/>
    </source>
</evidence>